<dbReference type="EMBL" id="SWLB01000019">
    <property type="protein sequence ID" value="KAF3325643.1"/>
    <property type="molecule type" value="Genomic_DNA"/>
</dbReference>
<feature type="compositionally biased region" description="Pro residues" evidence="3">
    <location>
        <begin position="130"/>
        <end position="143"/>
    </location>
</feature>
<dbReference type="GO" id="GO:0046872">
    <property type="term" value="F:metal ion binding"/>
    <property type="evidence" value="ECO:0007669"/>
    <property type="project" value="UniProtKB-KW"/>
</dbReference>
<feature type="domain" description="Phytocyanin" evidence="5">
    <location>
        <begin position="26"/>
        <end position="124"/>
    </location>
</feature>
<dbReference type="InterPro" id="IPR008972">
    <property type="entry name" value="Cupredoxin"/>
</dbReference>
<feature type="signal peptide" evidence="4">
    <location>
        <begin position="1"/>
        <end position="25"/>
    </location>
</feature>
<proteinExistence type="predicted"/>
<comment type="caution">
    <text evidence="6">The sequence shown here is derived from an EMBL/GenBank/DDBJ whole genome shotgun (WGS) entry which is preliminary data.</text>
</comment>
<keyword evidence="7" id="KW-1185">Reference proteome</keyword>
<feature type="chain" id="PRO_5033040799" evidence="4">
    <location>
        <begin position="26"/>
        <end position="171"/>
    </location>
</feature>
<reference evidence="6" key="1">
    <citation type="submission" date="2020-01" db="EMBL/GenBank/DDBJ databases">
        <title>Genome sequence of Kobresia littledalei, the first chromosome-level genome in the family Cyperaceae.</title>
        <authorList>
            <person name="Qu G."/>
        </authorList>
    </citation>
    <scope>NUCLEOTIDE SEQUENCE</scope>
    <source>
        <strain evidence="6">C.B.Clarke</strain>
        <tissue evidence="6">Leaf</tissue>
    </source>
</reference>
<evidence type="ECO:0000259" key="5">
    <source>
        <dbReference type="PROSITE" id="PS51485"/>
    </source>
</evidence>
<feature type="region of interest" description="Disordered" evidence="3">
    <location>
        <begin position="124"/>
        <end position="146"/>
    </location>
</feature>
<dbReference type="PANTHER" id="PTHR33021:SF499">
    <property type="entry name" value="OS12G0150500 PROTEIN"/>
    <property type="match status" value="1"/>
</dbReference>
<dbReference type="PANTHER" id="PTHR33021">
    <property type="entry name" value="BLUE COPPER PROTEIN"/>
    <property type="match status" value="1"/>
</dbReference>
<name>A0A833QUY0_9POAL</name>
<dbReference type="SUPFAM" id="SSF49503">
    <property type="entry name" value="Cupredoxins"/>
    <property type="match status" value="1"/>
</dbReference>
<evidence type="ECO:0000256" key="2">
    <source>
        <dbReference type="ARBA" id="ARBA00023180"/>
    </source>
</evidence>
<sequence length="171" mass="18304">MMNIVKVLVTFTVLSVTLQLAFVAGTNYTVGAPGGWDLNTNYTKWVSTITFYPGDNLIFSYATTHDVWEVKESDYQTCTKGSAIKQYTGGNNVIALTEAGSRYFYCSITGHCGQGMKLQVSVVTKDSSSPPSPPSGNSPPSPPKNDAAALNGIGTRLAIALVLGEMLMFFV</sequence>
<dbReference type="Gene3D" id="2.60.40.420">
    <property type="entry name" value="Cupredoxins - blue copper proteins"/>
    <property type="match status" value="1"/>
</dbReference>
<evidence type="ECO:0000313" key="7">
    <source>
        <dbReference type="Proteomes" id="UP000623129"/>
    </source>
</evidence>
<evidence type="ECO:0000256" key="3">
    <source>
        <dbReference type="SAM" id="MobiDB-lite"/>
    </source>
</evidence>
<dbReference type="GO" id="GO:0005886">
    <property type="term" value="C:plasma membrane"/>
    <property type="evidence" value="ECO:0007669"/>
    <property type="project" value="TreeGrafter"/>
</dbReference>
<accession>A0A833QUY0</accession>
<keyword evidence="2" id="KW-0325">Glycoprotein</keyword>
<protein>
    <submittedName>
        <fullName evidence="6">Blue copper protein</fullName>
    </submittedName>
</protein>
<evidence type="ECO:0000256" key="4">
    <source>
        <dbReference type="SAM" id="SignalP"/>
    </source>
</evidence>
<organism evidence="6 7">
    <name type="scientific">Carex littledalei</name>
    <dbReference type="NCBI Taxonomy" id="544730"/>
    <lineage>
        <taxon>Eukaryota</taxon>
        <taxon>Viridiplantae</taxon>
        <taxon>Streptophyta</taxon>
        <taxon>Embryophyta</taxon>
        <taxon>Tracheophyta</taxon>
        <taxon>Spermatophyta</taxon>
        <taxon>Magnoliopsida</taxon>
        <taxon>Liliopsida</taxon>
        <taxon>Poales</taxon>
        <taxon>Cyperaceae</taxon>
        <taxon>Cyperoideae</taxon>
        <taxon>Cariceae</taxon>
        <taxon>Carex</taxon>
        <taxon>Carex subgen. Euthyceras</taxon>
    </lineage>
</organism>
<dbReference type="Proteomes" id="UP000623129">
    <property type="component" value="Unassembled WGS sequence"/>
</dbReference>
<dbReference type="FunFam" id="2.60.40.420:FF:000003">
    <property type="entry name" value="Blue copper"/>
    <property type="match status" value="1"/>
</dbReference>
<dbReference type="PROSITE" id="PS51485">
    <property type="entry name" value="PHYTOCYANIN"/>
    <property type="match status" value="1"/>
</dbReference>
<dbReference type="Pfam" id="PF02298">
    <property type="entry name" value="Cu_bind_like"/>
    <property type="match status" value="1"/>
</dbReference>
<dbReference type="OrthoDB" id="2012800at2759"/>
<dbReference type="CDD" id="cd04216">
    <property type="entry name" value="Phytocyanin"/>
    <property type="match status" value="1"/>
</dbReference>
<keyword evidence="4" id="KW-0732">Signal</keyword>
<evidence type="ECO:0000256" key="1">
    <source>
        <dbReference type="ARBA" id="ARBA00022723"/>
    </source>
</evidence>
<dbReference type="GO" id="GO:0009055">
    <property type="term" value="F:electron transfer activity"/>
    <property type="evidence" value="ECO:0007669"/>
    <property type="project" value="InterPro"/>
</dbReference>
<keyword evidence="1" id="KW-0479">Metal-binding</keyword>
<dbReference type="AlphaFoldDB" id="A0A833QUY0"/>
<dbReference type="InterPro" id="IPR039391">
    <property type="entry name" value="Phytocyanin-like"/>
</dbReference>
<dbReference type="InterPro" id="IPR003245">
    <property type="entry name" value="Phytocyanin_dom"/>
</dbReference>
<gene>
    <name evidence="6" type="ORF">FCM35_KLT08723</name>
</gene>
<evidence type="ECO:0000313" key="6">
    <source>
        <dbReference type="EMBL" id="KAF3325643.1"/>
    </source>
</evidence>